<evidence type="ECO:0000256" key="9">
    <source>
        <dbReference type="ARBA" id="ARBA00023237"/>
    </source>
</evidence>
<keyword evidence="6 11" id="KW-0798">TonB box</keyword>
<dbReference type="PANTHER" id="PTHR30069">
    <property type="entry name" value="TONB-DEPENDENT OUTER MEMBRANE RECEPTOR"/>
    <property type="match status" value="1"/>
</dbReference>
<dbReference type="PANTHER" id="PTHR30069:SF29">
    <property type="entry name" value="HEMOGLOBIN AND HEMOGLOBIN-HAPTOGLOBIN-BINDING PROTEIN 1-RELATED"/>
    <property type="match status" value="1"/>
</dbReference>
<evidence type="ECO:0000259" key="15">
    <source>
        <dbReference type="Pfam" id="PF07715"/>
    </source>
</evidence>
<dbReference type="Gene3D" id="2.40.170.20">
    <property type="entry name" value="TonB-dependent receptor, beta-barrel domain"/>
    <property type="match status" value="1"/>
</dbReference>
<evidence type="ECO:0000256" key="6">
    <source>
        <dbReference type="ARBA" id="ARBA00023077"/>
    </source>
</evidence>
<evidence type="ECO:0000256" key="2">
    <source>
        <dbReference type="ARBA" id="ARBA00022448"/>
    </source>
</evidence>
<dbReference type="InterPro" id="IPR000531">
    <property type="entry name" value="Beta-barrel_TonB"/>
</dbReference>
<dbReference type="InterPro" id="IPR039426">
    <property type="entry name" value="TonB-dep_rcpt-like"/>
</dbReference>
<dbReference type="EMBL" id="FQUX01000001">
    <property type="protein sequence ID" value="SHE76988.1"/>
    <property type="molecule type" value="Genomic_DNA"/>
</dbReference>
<dbReference type="Gene3D" id="2.60.40.1120">
    <property type="entry name" value="Carboxypeptidase-like, regulatory domain"/>
    <property type="match status" value="1"/>
</dbReference>
<name>A0A1M4W6U9_9FLAO</name>
<organism evidence="16 17">
    <name type="scientific">Arenibacter palladensis</name>
    <dbReference type="NCBI Taxonomy" id="237373"/>
    <lineage>
        <taxon>Bacteria</taxon>
        <taxon>Pseudomonadati</taxon>
        <taxon>Bacteroidota</taxon>
        <taxon>Flavobacteriia</taxon>
        <taxon>Flavobacteriales</taxon>
        <taxon>Flavobacteriaceae</taxon>
        <taxon>Arenibacter</taxon>
    </lineage>
</organism>
<evidence type="ECO:0000256" key="13">
    <source>
        <dbReference type="SAM" id="SignalP"/>
    </source>
</evidence>
<dbReference type="PROSITE" id="PS52016">
    <property type="entry name" value="TONB_DEPENDENT_REC_3"/>
    <property type="match status" value="1"/>
</dbReference>
<dbReference type="Pfam" id="PF13715">
    <property type="entry name" value="CarbopepD_reg_2"/>
    <property type="match status" value="1"/>
</dbReference>
<dbReference type="Pfam" id="PF00593">
    <property type="entry name" value="TonB_dep_Rec_b-barrel"/>
    <property type="match status" value="1"/>
</dbReference>
<dbReference type="InterPro" id="IPR023996">
    <property type="entry name" value="TonB-dep_OMP_SusC/RagA"/>
</dbReference>
<feature type="signal peptide" evidence="13">
    <location>
        <begin position="1"/>
        <end position="22"/>
    </location>
</feature>
<dbReference type="InterPro" id="IPR037066">
    <property type="entry name" value="Plug_dom_sf"/>
</dbReference>
<reference evidence="17" key="1">
    <citation type="submission" date="2016-11" db="EMBL/GenBank/DDBJ databases">
        <authorList>
            <person name="Varghese N."/>
            <person name="Submissions S."/>
        </authorList>
    </citation>
    <scope>NUCLEOTIDE SEQUENCE [LARGE SCALE GENOMIC DNA]</scope>
    <source>
        <strain evidence="17">DSM 17539</strain>
    </source>
</reference>
<keyword evidence="2 10" id="KW-0813">Transport</keyword>
<sequence>MKSKLTWILAPIMGLLMSFSYAQEKTISGTVTDQMGIALPGVNILVEGTTNGTQTDFDGNYTIQGSEGQTLLFSYIGQMSVSKVIGASSTIDVVMQEDAQALEEVVVTALGISRDKKSLGYATQEVQGEDLSTVKSGNFVNALSGKASGIQIRKNNNLGGSTNVVIRGNASLTGSNQALFVIDGVPVNNTNTNSKYQGEASGNYYDYGNTASDINPDDIESVNVLKGAAASALYGSRAANGVIMITTKKGKDAQGIGVTVNSGITIGSIDKSTFAKYQNQYGAGYGPYYGPDEDDFYNMEDVTGDGVADLTVPFTEDASYGGRFDPNLMIYQWDALDPDSPNYRTATPWVNAKNGPITFFETPVTTTNSVSFARSYEDDGSFRLNYTQFDQSGLMPNSTIKKHNFSMSGSFALTDRLTVTGYANYINTKALGRNSTGYNDNILSNFKQWWQTNVDLKDLKDIYFDTKRNVTWNPASTDAGSAPIYWDNPYWTRYENYQNDSRNRFIGNVSLNYEFTDWLNFTARAATDTYSEIQEERRANGSVPTSFGIPDSAGNRGNVDSGYGRRNLEVTETNYDFMFNFQKDLSDQFNLKAILGTNIRRSEFQSIYSATSGGLSVPKLYSLQNSTGPLALPVENDERVGIDGIYASASLGYNSILFLDATIRRDHSSTLPEDNSTFYYPSIATSFVFTNLLNADFITFGKLRANYAEVGNSAPFDFLYDTYNVNIPPGAPSTSVDNEKKNPNLKPEKTESFELGLEMKFLRNRLSFDLAYYQTNSVDQIFGVPVSRATGYEKKILNAGEIENKGVELSISGNPVRTDNFSWTAMVNWTKNKNEVVSLEDGIQTLQLGDFQGGVTLNAEVGQPYGVIYGTDYTYLNGERVVDPADGQYIKTSTSDQNIGDTNPDWLMGISNKFNYKEFSLSFLIDIQQGGSIFSLDQYYGLATGLYAETAFINDLGNPVRNTLADGGGFINEGVNPDGSTNTSRIRADRFGAFGYRRGLPDKAFVYDASYVKLREVALTYNLPSKLLANTFLTNASLSVIGSNLWIIDKDLPHADPESGLSAGNLQGYSVGSLPTTRDFGVNLKLQF</sequence>
<evidence type="ECO:0000256" key="4">
    <source>
        <dbReference type="ARBA" id="ARBA00022692"/>
    </source>
</evidence>
<evidence type="ECO:0000256" key="10">
    <source>
        <dbReference type="PROSITE-ProRule" id="PRU01360"/>
    </source>
</evidence>
<dbReference type="InterPro" id="IPR012910">
    <property type="entry name" value="Plug_dom"/>
</dbReference>
<dbReference type="GO" id="GO:0009279">
    <property type="term" value="C:cell outer membrane"/>
    <property type="evidence" value="ECO:0007669"/>
    <property type="project" value="UniProtKB-SubCell"/>
</dbReference>
<dbReference type="Proteomes" id="UP000184406">
    <property type="component" value="Unassembled WGS sequence"/>
</dbReference>
<evidence type="ECO:0000256" key="8">
    <source>
        <dbReference type="ARBA" id="ARBA00023170"/>
    </source>
</evidence>
<comment type="similarity">
    <text evidence="10 11">Belongs to the TonB-dependent receptor family.</text>
</comment>
<keyword evidence="17" id="KW-1185">Reference proteome</keyword>
<dbReference type="SUPFAM" id="SSF49464">
    <property type="entry name" value="Carboxypeptidase regulatory domain-like"/>
    <property type="match status" value="1"/>
</dbReference>
<keyword evidence="9 10" id="KW-0998">Cell outer membrane</keyword>
<keyword evidence="5 13" id="KW-0732">Signal</keyword>
<keyword evidence="8" id="KW-0675">Receptor</keyword>
<dbReference type="NCBIfam" id="TIGR04057">
    <property type="entry name" value="SusC_RagA_signa"/>
    <property type="match status" value="1"/>
</dbReference>
<evidence type="ECO:0000256" key="7">
    <source>
        <dbReference type="ARBA" id="ARBA00023136"/>
    </source>
</evidence>
<proteinExistence type="inferred from homology"/>
<evidence type="ECO:0000313" key="17">
    <source>
        <dbReference type="Proteomes" id="UP000184406"/>
    </source>
</evidence>
<dbReference type="RefSeq" id="WP_072860769.1">
    <property type="nucleotide sequence ID" value="NZ_FQUX01000001.1"/>
</dbReference>
<gene>
    <name evidence="16" type="ORF">SAMN03080594_1011231</name>
</gene>
<feature type="domain" description="TonB-dependent receptor-like beta-barrel" evidence="14">
    <location>
        <begin position="464"/>
        <end position="887"/>
    </location>
</feature>
<dbReference type="NCBIfam" id="TIGR04056">
    <property type="entry name" value="OMP_RagA_SusC"/>
    <property type="match status" value="1"/>
</dbReference>
<evidence type="ECO:0000256" key="1">
    <source>
        <dbReference type="ARBA" id="ARBA00004571"/>
    </source>
</evidence>
<dbReference type="Pfam" id="PF07715">
    <property type="entry name" value="Plug"/>
    <property type="match status" value="1"/>
</dbReference>
<dbReference type="InterPro" id="IPR036942">
    <property type="entry name" value="Beta-barrel_TonB_sf"/>
</dbReference>
<dbReference type="SUPFAM" id="SSF56935">
    <property type="entry name" value="Porins"/>
    <property type="match status" value="1"/>
</dbReference>
<dbReference type="GO" id="GO:0044718">
    <property type="term" value="P:siderophore transmembrane transport"/>
    <property type="evidence" value="ECO:0007669"/>
    <property type="project" value="TreeGrafter"/>
</dbReference>
<dbReference type="InterPro" id="IPR023997">
    <property type="entry name" value="TonB-dep_OMP_SusC/RagA_CS"/>
</dbReference>
<feature type="domain" description="TonB-dependent receptor plug" evidence="15">
    <location>
        <begin position="116"/>
        <end position="242"/>
    </location>
</feature>
<keyword evidence="3 10" id="KW-1134">Transmembrane beta strand</keyword>
<evidence type="ECO:0000313" key="16">
    <source>
        <dbReference type="EMBL" id="SHE76988.1"/>
    </source>
</evidence>
<evidence type="ECO:0000259" key="14">
    <source>
        <dbReference type="Pfam" id="PF00593"/>
    </source>
</evidence>
<feature type="chain" id="PRO_5012386522" evidence="13">
    <location>
        <begin position="23"/>
        <end position="1088"/>
    </location>
</feature>
<accession>A0A1M4W6U9</accession>
<evidence type="ECO:0000256" key="12">
    <source>
        <dbReference type="SAM" id="MobiDB-lite"/>
    </source>
</evidence>
<evidence type="ECO:0000256" key="11">
    <source>
        <dbReference type="RuleBase" id="RU003357"/>
    </source>
</evidence>
<keyword evidence="7 10" id="KW-0472">Membrane</keyword>
<protein>
    <submittedName>
        <fullName evidence="16">TonB-linked outer membrane protein, SusC/RagA family</fullName>
    </submittedName>
</protein>
<keyword evidence="4 10" id="KW-0812">Transmembrane</keyword>
<dbReference type="OrthoDB" id="9768177at2"/>
<dbReference type="AlphaFoldDB" id="A0A1M4W6U9"/>
<evidence type="ECO:0000256" key="5">
    <source>
        <dbReference type="ARBA" id="ARBA00022729"/>
    </source>
</evidence>
<dbReference type="Gene3D" id="2.170.130.10">
    <property type="entry name" value="TonB-dependent receptor, plug domain"/>
    <property type="match status" value="1"/>
</dbReference>
<dbReference type="GO" id="GO:0015344">
    <property type="term" value="F:siderophore uptake transmembrane transporter activity"/>
    <property type="evidence" value="ECO:0007669"/>
    <property type="project" value="TreeGrafter"/>
</dbReference>
<feature type="region of interest" description="Disordered" evidence="12">
    <location>
        <begin position="541"/>
        <end position="560"/>
    </location>
</feature>
<evidence type="ECO:0000256" key="3">
    <source>
        <dbReference type="ARBA" id="ARBA00022452"/>
    </source>
</evidence>
<comment type="subcellular location">
    <subcellularLocation>
        <location evidence="1 10">Cell outer membrane</location>
        <topology evidence="1 10">Multi-pass membrane protein</topology>
    </subcellularLocation>
</comment>
<dbReference type="InterPro" id="IPR008969">
    <property type="entry name" value="CarboxyPept-like_regulatory"/>
</dbReference>